<keyword evidence="4" id="KW-1185">Reference proteome</keyword>
<evidence type="ECO:0000313" key="4">
    <source>
        <dbReference type="Proteomes" id="UP000265366"/>
    </source>
</evidence>
<dbReference type="InterPro" id="IPR033932">
    <property type="entry name" value="YtcJ-like"/>
</dbReference>
<dbReference type="PANTHER" id="PTHR22642:SF2">
    <property type="entry name" value="PROTEIN LONG AFTER FAR-RED 3"/>
    <property type="match status" value="1"/>
</dbReference>
<dbReference type="InterPro" id="IPR011059">
    <property type="entry name" value="Metal-dep_hydrolase_composite"/>
</dbReference>
<dbReference type="GO" id="GO:0016810">
    <property type="term" value="F:hydrolase activity, acting on carbon-nitrogen (but not peptide) bonds"/>
    <property type="evidence" value="ECO:0007669"/>
    <property type="project" value="InterPro"/>
</dbReference>
<dbReference type="OrthoDB" id="9811399at2"/>
<dbReference type="InterPro" id="IPR013108">
    <property type="entry name" value="Amidohydro_3"/>
</dbReference>
<dbReference type="SUPFAM" id="SSF51556">
    <property type="entry name" value="Metallo-dependent hydrolases"/>
    <property type="match status" value="1"/>
</dbReference>
<feature type="domain" description="Amidohydrolase 3" evidence="2">
    <location>
        <begin position="72"/>
        <end position="548"/>
    </location>
</feature>
<proteinExistence type="predicted"/>
<keyword evidence="1" id="KW-0732">Signal</keyword>
<gene>
    <name evidence="3" type="ORF">D2V17_13480</name>
</gene>
<feature type="signal peptide" evidence="1">
    <location>
        <begin position="1"/>
        <end position="21"/>
    </location>
</feature>
<comment type="caution">
    <text evidence="3">The sequence shown here is derived from an EMBL/GenBank/DDBJ whole genome shotgun (WGS) entry which is preliminary data.</text>
</comment>
<reference evidence="3 4" key="1">
    <citation type="submission" date="2018-08" db="EMBL/GenBank/DDBJ databases">
        <title>Erythrobacter zhengii sp.nov., a bacterium isolated from deep-sea sediment.</title>
        <authorList>
            <person name="Fang C."/>
            <person name="Wu Y.-H."/>
            <person name="Sun C."/>
            <person name="Wang H."/>
            <person name="Cheng H."/>
            <person name="Meng F.-X."/>
            <person name="Wang C.-S."/>
            <person name="Xu X.-W."/>
        </authorList>
    </citation>
    <scope>NUCLEOTIDE SEQUENCE [LARGE SCALE GENOMIC DNA]</scope>
    <source>
        <strain evidence="3 4">CCTCC AB 2015396</strain>
    </source>
</reference>
<dbReference type="Gene3D" id="3.20.20.140">
    <property type="entry name" value="Metal-dependent hydrolases"/>
    <property type="match status" value="1"/>
</dbReference>
<dbReference type="CDD" id="cd01300">
    <property type="entry name" value="YtcJ_like"/>
    <property type="match status" value="1"/>
</dbReference>
<organism evidence="3 4">
    <name type="scientific">Aurantiacibacter xanthus</name>
    <dbReference type="NCBI Taxonomy" id="1784712"/>
    <lineage>
        <taxon>Bacteria</taxon>
        <taxon>Pseudomonadati</taxon>
        <taxon>Pseudomonadota</taxon>
        <taxon>Alphaproteobacteria</taxon>
        <taxon>Sphingomonadales</taxon>
        <taxon>Erythrobacteraceae</taxon>
        <taxon>Aurantiacibacter</taxon>
    </lineage>
</organism>
<dbReference type="InterPro" id="IPR032466">
    <property type="entry name" value="Metal_Hydrolase"/>
</dbReference>
<dbReference type="Proteomes" id="UP000265366">
    <property type="component" value="Unassembled WGS sequence"/>
</dbReference>
<dbReference type="Pfam" id="PF07969">
    <property type="entry name" value="Amidohydro_3"/>
    <property type="match status" value="1"/>
</dbReference>
<dbReference type="AlphaFoldDB" id="A0A3A1P1P1"/>
<dbReference type="Gene3D" id="3.10.310.70">
    <property type="match status" value="1"/>
</dbReference>
<dbReference type="PANTHER" id="PTHR22642">
    <property type="entry name" value="IMIDAZOLONEPROPIONASE"/>
    <property type="match status" value="1"/>
</dbReference>
<evidence type="ECO:0000256" key="1">
    <source>
        <dbReference type="SAM" id="SignalP"/>
    </source>
</evidence>
<keyword evidence="3" id="KW-0378">Hydrolase</keyword>
<evidence type="ECO:0000313" key="3">
    <source>
        <dbReference type="EMBL" id="RIV83202.1"/>
    </source>
</evidence>
<dbReference type="EMBL" id="QXFM01000113">
    <property type="protein sequence ID" value="RIV83202.1"/>
    <property type="molecule type" value="Genomic_DNA"/>
</dbReference>
<accession>A0A3A1P1P1</accession>
<sequence length="551" mass="58958">MKRLLLASAIALALAPSPALADTLFENVDGISITPEGKVKRFAAMVVNDEGRITELLDFGDGPEGKVDYLEDMKGAHVVPGFIDSHAHVMGLGLGTMTLDLSQTRSLEEALALIADYAAKYPERPWLLGHGWNQEQWGLGRYPTAAELDAVVGDRPVWLSRIDGHAGWANSAALAAAEITAQTRDPAGGRILRLGNGRQPAGVLIDAAMAPVDQAVPPPLPEDREQALFAAQKIFFEHGITAVADMGTSLADWMSYRRAGDAGWLQMRIMAYAGDLEEMLLIGGTGPTLWLYDDKLRMGGIKVWLDGALGSRGARLKTGYADDPANLGIDVTSGTQLRNIMSRAALDDFQVAIHAIGDAANDEALAAIDELAAEYPGERRWRIEHAQIVDPADIARFGQHGVIASMQPVHMASDRLMAEVRVGPDRLAGAYAWRSLADAGALLAFGSDAPVEPVDVLAGLATAISRQDAAGEPAGGWMPEQRVTREQALAAYTAAGAYAGYAEGRFGSLQVGERADFVVLDNDPLLTSPEELRTTRVLQTWVAGRRVFPAQ</sequence>
<dbReference type="RefSeq" id="WP_119593321.1">
    <property type="nucleotide sequence ID" value="NZ_QXFM01000113.1"/>
</dbReference>
<protein>
    <submittedName>
        <fullName evidence="3">Amidohydrolase</fullName>
    </submittedName>
</protein>
<name>A0A3A1P1P1_9SPHN</name>
<dbReference type="SUPFAM" id="SSF51338">
    <property type="entry name" value="Composite domain of metallo-dependent hydrolases"/>
    <property type="match status" value="1"/>
</dbReference>
<feature type="chain" id="PRO_5017434091" evidence="1">
    <location>
        <begin position="22"/>
        <end position="551"/>
    </location>
</feature>
<evidence type="ECO:0000259" key="2">
    <source>
        <dbReference type="Pfam" id="PF07969"/>
    </source>
</evidence>
<dbReference type="Gene3D" id="2.30.40.10">
    <property type="entry name" value="Urease, subunit C, domain 1"/>
    <property type="match status" value="1"/>
</dbReference>